<evidence type="ECO:0000256" key="3">
    <source>
        <dbReference type="ARBA" id="ARBA00023125"/>
    </source>
</evidence>
<dbReference type="GO" id="GO:0003677">
    <property type="term" value="F:DNA binding"/>
    <property type="evidence" value="ECO:0007669"/>
    <property type="project" value="UniProtKB-KW"/>
</dbReference>
<protein>
    <submittedName>
        <fullName evidence="5">SWPV2-ORF125</fullName>
    </submittedName>
</protein>
<dbReference type="GO" id="GO:0019082">
    <property type="term" value="P:viral protein processing"/>
    <property type="evidence" value="ECO:0007669"/>
    <property type="project" value="InterPro"/>
</dbReference>
<keyword evidence="2" id="KW-0426">Late protein</keyword>
<dbReference type="PIRSF" id="PIRSF003688">
    <property type="entry name" value="VAC_PP"/>
    <property type="match status" value="1"/>
</dbReference>
<dbReference type="Proteomes" id="UP000319767">
    <property type="component" value="Segment"/>
</dbReference>
<accession>A0A1V0QG87</accession>
<dbReference type="InterPro" id="IPR006854">
    <property type="entry name" value="Phosphoprotein_F17"/>
</dbReference>
<reference evidence="5" key="1">
    <citation type="journal article" date="2017" name="BMC Genomics">
        <title>Genomic characterization of two novel pathogenic avipoxviruses isolated from pacific shearwaters (Ardenna spp.).</title>
        <authorList>
            <person name="Sarker S."/>
            <person name="Das S."/>
            <person name="Lavers J.L."/>
            <person name="Hutton I."/>
            <person name="Helbig K."/>
            <person name="Imbery J."/>
            <person name="Upton C."/>
            <person name="Raidal S.R."/>
        </authorList>
    </citation>
    <scope>NUCLEOTIDE SEQUENCE [LARGE SCALE GENOMIC DNA]</scope>
    <source>
        <strain evidence="5">SWPV-2</strain>
    </source>
</reference>
<proteinExistence type="inferred from homology"/>
<organism evidence="5">
    <name type="scientific">Shearwaterpox virus</name>
    <dbReference type="NCBI Taxonomy" id="1974596"/>
    <lineage>
        <taxon>Viruses</taxon>
        <taxon>Varidnaviria</taxon>
        <taxon>Bamfordvirae</taxon>
        <taxon>Nucleocytoviricota</taxon>
        <taxon>Pokkesviricetes</taxon>
        <taxon>Chitovirales</taxon>
        <taxon>Poxviridae</taxon>
        <taxon>Chordopoxvirinae</taxon>
        <taxon>Avipoxvirus</taxon>
        <taxon>Avipoxvirus canarypox</taxon>
        <taxon>Canarypox virus</taxon>
    </lineage>
</organism>
<keyword evidence="3" id="KW-0238">DNA-binding</keyword>
<evidence type="ECO:0000256" key="4">
    <source>
        <dbReference type="ARBA" id="ARBA00034718"/>
    </source>
</evidence>
<dbReference type="Pfam" id="PF04767">
    <property type="entry name" value="Pox_F17"/>
    <property type="match status" value="1"/>
</dbReference>
<keyword evidence="1" id="KW-0597">Phosphoprotein</keyword>
<sequence>MEESAGTPHHDPRYFVSPFILNTDDGRYLVLKAIKLCNVKTLDCMRKESSCVLKVEKPKSPCPIVAPDSGPQCIIQTTQQPNQQPNQQRQQTQLRFINTGPLSNIFSNTTDRAARMMNQ</sequence>
<evidence type="ECO:0000256" key="1">
    <source>
        <dbReference type="ARBA" id="ARBA00022553"/>
    </source>
</evidence>
<name>A0A1V0QG87_CNPV</name>
<evidence type="ECO:0000256" key="2">
    <source>
        <dbReference type="ARBA" id="ARBA00022921"/>
    </source>
</evidence>
<dbReference type="EMBL" id="KX857215">
    <property type="protein sequence ID" value="ARE67352.1"/>
    <property type="molecule type" value="Genomic_DNA"/>
</dbReference>
<comment type="similarity">
    <text evidence="4">Belongs to the orthopoxvirus OPG062 family.</text>
</comment>
<evidence type="ECO:0000313" key="5">
    <source>
        <dbReference type="EMBL" id="ARE67352.1"/>
    </source>
</evidence>
<gene>
    <name evidence="5" type="primary">SWPV2-125</name>
</gene>